<sequence>GKRPVVSPGHPFAEDVLGGDLPSNFRELSLSYDGSADPARHLRSFDNIAVLHRYSDAVSCRAFLTTLKGSAQDWFHQLPAGSIDSFERFSSLFLNQFASARKHEKTYLSLINMQQKERETLRQYVVRYTKECVEVPSASEEIKAGGLTRGLRPGKCRDSLAKRPARSFDELLERCSKYVNMEESEVDFIRNDKTKAKQGDKRRRTDEQSDRPIKRGIIHMIAGGPTDGDSHRERKRTYRGKSVAGEVAEMQVQRSSATLKFGADDVQGLVVPHNDALVITAEVASYDVQRVLIDTGSSSDIIFLICLQQMELDVKVEPVHTALYGFSGSEVRPVGEVSLTVALGRSPLRKVKMVRFLVVDASSAYNIILGRPTLNSFQATISTYCMKIKFPVGDE</sequence>
<dbReference type="SUPFAM" id="SSF50630">
    <property type="entry name" value="Acid proteases"/>
    <property type="match status" value="1"/>
</dbReference>
<feature type="non-terminal residue" evidence="3">
    <location>
        <position position="395"/>
    </location>
</feature>
<organism evidence="3 4">
    <name type="scientific">Striga hermonthica</name>
    <name type="common">Purple witchweed</name>
    <name type="synonym">Buchnera hermonthica</name>
    <dbReference type="NCBI Taxonomy" id="68872"/>
    <lineage>
        <taxon>Eukaryota</taxon>
        <taxon>Viridiplantae</taxon>
        <taxon>Streptophyta</taxon>
        <taxon>Embryophyta</taxon>
        <taxon>Tracheophyta</taxon>
        <taxon>Spermatophyta</taxon>
        <taxon>Magnoliopsida</taxon>
        <taxon>eudicotyledons</taxon>
        <taxon>Gunneridae</taxon>
        <taxon>Pentapetalae</taxon>
        <taxon>asterids</taxon>
        <taxon>lamiids</taxon>
        <taxon>Lamiales</taxon>
        <taxon>Orobanchaceae</taxon>
        <taxon>Buchnereae</taxon>
        <taxon>Striga</taxon>
    </lineage>
</organism>
<dbReference type="PANTHER" id="PTHR33240:SF15">
    <property type="entry name" value="GAG-PRO-LIKE PROTEIN"/>
    <property type="match status" value="1"/>
</dbReference>
<protein>
    <recommendedName>
        <fullName evidence="2">Retrotransposon gag domain-containing protein</fullName>
    </recommendedName>
</protein>
<feature type="non-terminal residue" evidence="3">
    <location>
        <position position="1"/>
    </location>
</feature>
<dbReference type="InterPro" id="IPR021109">
    <property type="entry name" value="Peptidase_aspartic_dom_sf"/>
</dbReference>
<name>A0A9N7NQJ2_STRHE</name>
<comment type="caution">
    <text evidence="3">The sequence shown here is derived from an EMBL/GenBank/DDBJ whole genome shotgun (WGS) entry which is preliminary data.</text>
</comment>
<proteinExistence type="predicted"/>
<dbReference type="Proteomes" id="UP001153555">
    <property type="component" value="Unassembled WGS sequence"/>
</dbReference>
<dbReference type="CDD" id="cd00303">
    <property type="entry name" value="retropepsin_like"/>
    <property type="match status" value="1"/>
</dbReference>
<dbReference type="OrthoDB" id="913711at2759"/>
<gene>
    <name evidence="3" type="ORF">SHERM_03955</name>
</gene>
<keyword evidence="4" id="KW-1185">Reference proteome</keyword>
<evidence type="ECO:0000313" key="3">
    <source>
        <dbReference type="EMBL" id="CAA0836924.1"/>
    </source>
</evidence>
<dbReference type="PANTHER" id="PTHR33240">
    <property type="entry name" value="OS08G0508500 PROTEIN"/>
    <property type="match status" value="1"/>
</dbReference>
<dbReference type="Pfam" id="PF03732">
    <property type="entry name" value="Retrotrans_gag"/>
    <property type="match status" value="1"/>
</dbReference>
<reference evidence="3" key="1">
    <citation type="submission" date="2019-12" db="EMBL/GenBank/DDBJ databases">
        <authorList>
            <person name="Scholes J."/>
        </authorList>
    </citation>
    <scope>NUCLEOTIDE SEQUENCE</scope>
</reference>
<evidence type="ECO:0000259" key="2">
    <source>
        <dbReference type="Pfam" id="PF03732"/>
    </source>
</evidence>
<evidence type="ECO:0000256" key="1">
    <source>
        <dbReference type="SAM" id="MobiDB-lite"/>
    </source>
</evidence>
<accession>A0A9N7NQJ2</accession>
<dbReference type="AlphaFoldDB" id="A0A9N7NQJ2"/>
<evidence type="ECO:0000313" key="4">
    <source>
        <dbReference type="Proteomes" id="UP001153555"/>
    </source>
</evidence>
<dbReference type="Gene3D" id="2.40.70.10">
    <property type="entry name" value="Acid Proteases"/>
    <property type="match status" value="1"/>
</dbReference>
<feature type="region of interest" description="Disordered" evidence="1">
    <location>
        <begin position="190"/>
        <end position="213"/>
    </location>
</feature>
<dbReference type="EMBL" id="CACSLK010030184">
    <property type="protein sequence ID" value="CAA0836924.1"/>
    <property type="molecule type" value="Genomic_DNA"/>
</dbReference>
<dbReference type="InterPro" id="IPR005162">
    <property type="entry name" value="Retrotrans_gag_dom"/>
</dbReference>
<feature type="domain" description="Retrotransposon gag" evidence="2">
    <location>
        <begin position="63"/>
        <end position="153"/>
    </location>
</feature>